<sequence>MVYLENSSGLSLSDSNASTGENSRKTRQLTEESAEHLNTVSTTTNGTGDRHPEEKNPIRQVTEQGHKLGLTDQNENREQENVKDKIGKVGVSEDTSTSTSNNAAVNLETKLEKQSAKTSVKFGAGEPIKTQIEKQNDKTVMPSDARVRHLKDQLIQGRVYLSLTATRNNPHFIRELRLQMKEAQRSLGEAIKDSELPRNSVEKLKALEQTLAKGKQIHDDCTAMLRVHKKQTLFLTHLTAKTLPKGLHCLPLRLSTEYFSLNSSERNFPNQEKLEDPRLYHYALFTDNILAAAVVVNSTISHAKMNNSPTTGSVTTTVAEKQRLASLVLLSIVRRKSLATLKQYSAIFLLVLLLFPSSSVSLLPLSATSIPLSVPLLHL</sequence>
<dbReference type="PANTHER" id="PTHR32116:SF7">
    <property type="entry name" value="GALACTURONOSYLTRANSFERASE 4-RELATED"/>
    <property type="match status" value="1"/>
</dbReference>
<feature type="compositionally biased region" description="Low complexity" evidence="1">
    <location>
        <begin position="1"/>
        <end position="18"/>
    </location>
</feature>
<evidence type="ECO:0000256" key="1">
    <source>
        <dbReference type="SAM" id="MobiDB-lite"/>
    </source>
</evidence>
<accession>A0A7J7I5M7</accession>
<dbReference type="PANTHER" id="PTHR32116">
    <property type="entry name" value="GALACTURONOSYLTRANSFERASE 4-RELATED"/>
    <property type="match status" value="1"/>
</dbReference>
<evidence type="ECO:0000313" key="3">
    <source>
        <dbReference type="Proteomes" id="UP000593564"/>
    </source>
</evidence>
<evidence type="ECO:0008006" key="4">
    <source>
        <dbReference type="Google" id="ProtNLM"/>
    </source>
</evidence>
<dbReference type="Pfam" id="PF25557">
    <property type="entry name" value="GAUT_1"/>
    <property type="match status" value="1"/>
</dbReference>
<reference evidence="3" key="1">
    <citation type="journal article" date="2020" name="Nat. Commun.">
        <title>Genome assembly of wild tea tree DASZ reveals pedigree and selection history of tea varieties.</title>
        <authorList>
            <person name="Zhang W."/>
            <person name="Zhang Y."/>
            <person name="Qiu H."/>
            <person name="Guo Y."/>
            <person name="Wan H."/>
            <person name="Zhang X."/>
            <person name="Scossa F."/>
            <person name="Alseekh S."/>
            <person name="Zhang Q."/>
            <person name="Wang P."/>
            <person name="Xu L."/>
            <person name="Schmidt M.H."/>
            <person name="Jia X."/>
            <person name="Li D."/>
            <person name="Zhu A."/>
            <person name="Guo F."/>
            <person name="Chen W."/>
            <person name="Ni D."/>
            <person name="Usadel B."/>
            <person name="Fernie A.R."/>
            <person name="Wen W."/>
        </authorList>
    </citation>
    <scope>NUCLEOTIDE SEQUENCE [LARGE SCALE GENOMIC DNA]</scope>
    <source>
        <strain evidence="3">cv. G240</strain>
    </source>
</reference>
<comment type="caution">
    <text evidence="2">The sequence shown here is derived from an EMBL/GenBank/DDBJ whole genome shotgun (WGS) entry which is preliminary data.</text>
</comment>
<keyword evidence="3" id="KW-1185">Reference proteome</keyword>
<evidence type="ECO:0000313" key="2">
    <source>
        <dbReference type="EMBL" id="KAF5959816.1"/>
    </source>
</evidence>
<feature type="compositionally biased region" description="Basic and acidic residues" evidence="1">
    <location>
        <begin position="22"/>
        <end position="35"/>
    </location>
</feature>
<feature type="compositionally biased region" description="Basic and acidic residues" evidence="1">
    <location>
        <begin position="74"/>
        <end position="83"/>
    </location>
</feature>
<feature type="compositionally biased region" description="Basic and acidic residues" evidence="1">
    <location>
        <begin position="48"/>
        <end position="57"/>
    </location>
</feature>
<gene>
    <name evidence="2" type="ORF">HYC85_001025</name>
</gene>
<dbReference type="Proteomes" id="UP000593564">
    <property type="component" value="Unassembled WGS sequence"/>
</dbReference>
<feature type="compositionally biased region" description="Polar residues" evidence="1">
    <location>
        <begin position="36"/>
        <end position="47"/>
    </location>
</feature>
<dbReference type="GO" id="GO:0047262">
    <property type="term" value="F:polygalacturonate 4-alpha-galacturonosyltransferase activity"/>
    <property type="evidence" value="ECO:0007669"/>
    <property type="project" value="InterPro"/>
</dbReference>
<protein>
    <recommendedName>
        <fullName evidence="4">Hexosyltransferase</fullName>
    </recommendedName>
</protein>
<proteinExistence type="predicted"/>
<organism evidence="2 3">
    <name type="scientific">Camellia sinensis</name>
    <name type="common">Tea plant</name>
    <name type="synonym">Thea sinensis</name>
    <dbReference type="NCBI Taxonomy" id="4442"/>
    <lineage>
        <taxon>Eukaryota</taxon>
        <taxon>Viridiplantae</taxon>
        <taxon>Streptophyta</taxon>
        <taxon>Embryophyta</taxon>
        <taxon>Tracheophyta</taxon>
        <taxon>Spermatophyta</taxon>
        <taxon>Magnoliopsida</taxon>
        <taxon>eudicotyledons</taxon>
        <taxon>Gunneridae</taxon>
        <taxon>Pentapetalae</taxon>
        <taxon>asterids</taxon>
        <taxon>Ericales</taxon>
        <taxon>Theaceae</taxon>
        <taxon>Camellia</taxon>
    </lineage>
</organism>
<dbReference type="AlphaFoldDB" id="A0A7J7I5M7"/>
<feature type="region of interest" description="Disordered" evidence="1">
    <location>
        <begin position="1"/>
        <end position="83"/>
    </location>
</feature>
<name>A0A7J7I5M7_CAMSI</name>
<dbReference type="EMBL" id="JACBKZ010000001">
    <property type="protein sequence ID" value="KAF5959816.1"/>
    <property type="molecule type" value="Genomic_DNA"/>
</dbReference>
<dbReference type="InterPro" id="IPR029993">
    <property type="entry name" value="GAUT"/>
</dbReference>
<reference evidence="2 3" key="2">
    <citation type="submission" date="2020-07" db="EMBL/GenBank/DDBJ databases">
        <title>Genome assembly of wild tea tree DASZ reveals pedigree and selection history of tea varieties.</title>
        <authorList>
            <person name="Zhang W."/>
        </authorList>
    </citation>
    <scope>NUCLEOTIDE SEQUENCE [LARGE SCALE GENOMIC DNA]</scope>
    <source>
        <strain evidence="3">cv. G240</strain>
        <tissue evidence="2">Leaf</tissue>
    </source>
</reference>